<name>A0ABW1NWT1_9PSEU</name>
<organism evidence="2 3">
    <name type="scientific">Saccharothrix lopnurensis</name>
    <dbReference type="NCBI Taxonomy" id="1670621"/>
    <lineage>
        <taxon>Bacteria</taxon>
        <taxon>Bacillati</taxon>
        <taxon>Actinomycetota</taxon>
        <taxon>Actinomycetes</taxon>
        <taxon>Pseudonocardiales</taxon>
        <taxon>Pseudonocardiaceae</taxon>
        <taxon>Saccharothrix</taxon>
    </lineage>
</organism>
<dbReference type="Proteomes" id="UP001596220">
    <property type="component" value="Unassembled WGS sequence"/>
</dbReference>
<protein>
    <submittedName>
        <fullName evidence="2">Uncharacterized protein</fullName>
    </submittedName>
</protein>
<feature type="region of interest" description="Disordered" evidence="1">
    <location>
        <begin position="31"/>
        <end position="122"/>
    </location>
</feature>
<reference evidence="3" key="1">
    <citation type="journal article" date="2019" name="Int. J. Syst. Evol. Microbiol.">
        <title>The Global Catalogue of Microorganisms (GCM) 10K type strain sequencing project: providing services to taxonomists for standard genome sequencing and annotation.</title>
        <authorList>
            <consortium name="The Broad Institute Genomics Platform"/>
            <consortium name="The Broad Institute Genome Sequencing Center for Infectious Disease"/>
            <person name="Wu L."/>
            <person name="Ma J."/>
        </authorList>
    </citation>
    <scope>NUCLEOTIDE SEQUENCE [LARGE SCALE GENOMIC DNA]</scope>
    <source>
        <strain evidence="3">CGMCC 4.7246</strain>
    </source>
</reference>
<evidence type="ECO:0000313" key="2">
    <source>
        <dbReference type="EMBL" id="MFC6087790.1"/>
    </source>
</evidence>
<evidence type="ECO:0000256" key="1">
    <source>
        <dbReference type="SAM" id="MobiDB-lite"/>
    </source>
</evidence>
<dbReference type="EMBL" id="JBHSQO010000001">
    <property type="protein sequence ID" value="MFC6087790.1"/>
    <property type="molecule type" value="Genomic_DNA"/>
</dbReference>
<evidence type="ECO:0000313" key="3">
    <source>
        <dbReference type="Proteomes" id="UP001596220"/>
    </source>
</evidence>
<gene>
    <name evidence="2" type="ORF">ACFP3R_00735</name>
</gene>
<keyword evidence="3" id="KW-1185">Reference proteome</keyword>
<sequence length="122" mass="12506">MVAVVAVVTAVVIAAGTVVAITGWFRVLDAAPPDSQPSASTSAFVAKPSPSRANSSTGTLEPAPDMSGGEPEPLLRKKGYRLTPSSDVRTNDTDKIDLDTGCPGWERPPSRWGASGAGNSPT</sequence>
<comment type="caution">
    <text evidence="2">The sequence shown here is derived from an EMBL/GenBank/DDBJ whole genome shotgun (WGS) entry which is preliminary data.</text>
</comment>
<proteinExistence type="predicted"/>
<feature type="compositionally biased region" description="Basic and acidic residues" evidence="1">
    <location>
        <begin position="89"/>
        <end position="98"/>
    </location>
</feature>
<dbReference type="RefSeq" id="WP_380631712.1">
    <property type="nucleotide sequence ID" value="NZ_JBHSQO010000001.1"/>
</dbReference>
<accession>A0ABW1NWT1</accession>